<keyword evidence="2" id="KW-0812">Transmembrane</keyword>
<gene>
    <name evidence="3" type="ORF">PACLA_8A013468</name>
</gene>
<dbReference type="InterPro" id="IPR042378">
    <property type="entry name" value="IDD"/>
</dbReference>
<sequence length="191" mass="20820">MSKAGVCQSSLQQEVSHGQYFTPSGKDICEKCQCLAGKAVGCFFEKCPQLPECGDYRPVEGTCCEFECLQDNGLSDKTELAVLFSLGTGLVLLLIILILVLYCRRQGIKRSQEEHDKVTKTQSVTEQSTTTTTTTTTSPEVLPTNAESIAEGRVELPPPYSAEPRCVNGARTKTPPNEPPPPYVDREESAV</sequence>
<evidence type="ECO:0000313" key="3">
    <source>
        <dbReference type="EMBL" id="CAB4007240.1"/>
    </source>
</evidence>
<protein>
    <submittedName>
        <fullName evidence="3">Integral membrane DGCR2 IDD-like isoform X2</fullName>
    </submittedName>
</protein>
<comment type="caution">
    <text evidence="3">The sequence shown here is derived from an EMBL/GenBank/DDBJ whole genome shotgun (WGS) entry which is preliminary data.</text>
</comment>
<dbReference type="PANTHER" id="PTHR15256:SF6">
    <property type="entry name" value="INTEGRAL MEMBRANE PROTEIN DGCR2_IDD"/>
    <property type="match status" value="1"/>
</dbReference>
<keyword evidence="2" id="KW-0472">Membrane</keyword>
<dbReference type="OrthoDB" id="6144348at2759"/>
<dbReference type="PANTHER" id="PTHR15256">
    <property type="entry name" value="INTEGRAL MEMBRANE PROTEIN DGCR2/IDD"/>
    <property type="match status" value="1"/>
</dbReference>
<organism evidence="3 4">
    <name type="scientific">Paramuricea clavata</name>
    <name type="common">Red gorgonian</name>
    <name type="synonym">Violescent sea-whip</name>
    <dbReference type="NCBI Taxonomy" id="317549"/>
    <lineage>
        <taxon>Eukaryota</taxon>
        <taxon>Metazoa</taxon>
        <taxon>Cnidaria</taxon>
        <taxon>Anthozoa</taxon>
        <taxon>Octocorallia</taxon>
        <taxon>Malacalcyonacea</taxon>
        <taxon>Plexauridae</taxon>
        <taxon>Paramuricea</taxon>
    </lineage>
</organism>
<feature type="compositionally biased region" description="Low complexity" evidence="1">
    <location>
        <begin position="120"/>
        <end position="144"/>
    </location>
</feature>
<dbReference type="Proteomes" id="UP001152795">
    <property type="component" value="Unassembled WGS sequence"/>
</dbReference>
<proteinExistence type="predicted"/>
<evidence type="ECO:0000256" key="2">
    <source>
        <dbReference type="SAM" id="Phobius"/>
    </source>
</evidence>
<reference evidence="3" key="1">
    <citation type="submission" date="2020-04" db="EMBL/GenBank/DDBJ databases">
        <authorList>
            <person name="Alioto T."/>
            <person name="Alioto T."/>
            <person name="Gomez Garrido J."/>
        </authorList>
    </citation>
    <scope>NUCLEOTIDE SEQUENCE</scope>
    <source>
        <strain evidence="3">A484AB</strain>
    </source>
</reference>
<feature type="region of interest" description="Disordered" evidence="1">
    <location>
        <begin position="114"/>
        <end position="191"/>
    </location>
</feature>
<keyword evidence="4" id="KW-1185">Reference proteome</keyword>
<dbReference type="InterPro" id="IPR001007">
    <property type="entry name" value="VWF_dom"/>
</dbReference>
<dbReference type="EMBL" id="CACRXK020005738">
    <property type="protein sequence ID" value="CAB4007240.1"/>
    <property type="molecule type" value="Genomic_DNA"/>
</dbReference>
<evidence type="ECO:0000256" key="1">
    <source>
        <dbReference type="SAM" id="MobiDB-lite"/>
    </source>
</evidence>
<feature type="transmembrane region" description="Helical" evidence="2">
    <location>
        <begin position="80"/>
        <end position="102"/>
    </location>
</feature>
<name>A0A6S7HV27_PARCT</name>
<keyword evidence="2" id="KW-1133">Transmembrane helix</keyword>
<dbReference type="GO" id="GO:0016020">
    <property type="term" value="C:membrane"/>
    <property type="evidence" value="ECO:0007669"/>
    <property type="project" value="TreeGrafter"/>
</dbReference>
<accession>A0A6S7HV27</accession>
<dbReference type="PROSITE" id="PS50184">
    <property type="entry name" value="VWFC_2"/>
    <property type="match status" value="1"/>
</dbReference>
<evidence type="ECO:0000313" key="4">
    <source>
        <dbReference type="Proteomes" id="UP001152795"/>
    </source>
</evidence>
<dbReference type="SUPFAM" id="SSF57603">
    <property type="entry name" value="FnI-like domain"/>
    <property type="match status" value="1"/>
</dbReference>
<dbReference type="AlphaFoldDB" id="A0A6S7HV27"/>